<accession>A0AA36PJ50</accession>
<name>A0AA36PJ50_YERMO</name>
<feature type="region of interest" description="Disordered" evidence="1">
    <location>
        <begin position="1"/>
        <end position="20"/>
    </location>
</feature>
<proteinExistence type="predicted"/>
<dbReference type="AlphaFoldDB" id="A0AA36PJ50"/>
<evidence type="ECO:0000313" key="3">
    <source>
        <dbReference type="Proteomes" id="UP000040841"/>
    </source>
</evidence>
<reference evidence="2 3" key="1">
    <citation type="submission" date="2015-03" db="EMBL/GenBank/DDBJ databases">
        <authorList>
            <consortium name="Pathogen Informatics"/>
            <person name="Murphy D."/>
        </authorList>
    </citation>
    <scope>NUCLEOTIDE SEQUENCE [LARGE SCALE GENOMIC DNA]</scope>
    <source>
        <strain evidence="2 3">FE82747</strain>
    </source>
</reference>
<evidence type="ECO:0000313" key="2">
    <source>
        <dbReference type="EMBL" id="CNH98315.1"/>
    </source>
</evidence>
<gene>
    <name evidence="2" type="ORF">ERS008502_01891</name>
</gene>
<protein>
    <submittedName>
        <fullName evidence="2">Uncharacterized protein</fullName>
    </submittedName>
</protein>
<comment type="caution">
    <text evidence="2">The sequence shown here is derived from an EMBL/GenBank/DDBJ whole genome shotgun (WGS) entry which is preliminary data.</text>
</comment>
<sequence>MCSWQREQADRKDAVNPSLEARAAPSWRGRFTLLPILSAPDRSIEVCQQSGLINRQPSKERTCGI</sequence>
<organism evidence="2 3">
    <name type="scientific">Yersinia mollaretii</name>
    <dbReference type="NCBI Taxonomy" id="33060"/>
    <lineage>
        <taxon>Bacteria</taxon>
        <taxon>Pseudomonadati</taxon>
        <taxon>Pseudomonadota</taxon>
        <taxon>Gammaproteobacteria</taxon>
        <taxon>Enterobacterales</taxon>
        <taxon>Yersiniaceae</taxon>
        <taxon>Yersinia</taxon>
    </lineage>
</organism>
<dbReference type="Proteomes" id="UP000040841">
    <property type="component" value="Unassembled WGS sequence"/>
</dbReference>
<dbReference type="EMBL" id="CQBM01000003">
    <property type="protein sequence ID" value="CNH98315.1"/>
    <property type="molecule type" value="Genomic_DNA"/>
</dbReference>
<evidence type="ECO:0000256" key="1">
    <source>
        <dbReference type="SAM" id="MobiDB-lite"/>
    </source>
</evidence>